<dbReference type="PROSITE" id="PS00160">
    <property type="entry name" value="ALDOLASE_KDPG_KHG_2"/>
    <property type="match status" value="1"/>
</dbReference>
<evidence type="ECO:0000256" key="8">
    <source>
        <dbReference type="ARBA" id="ARBA00023277"/>
    </source>
</evidence>
<comment type="pathway">
    <text evidence="2">Carbohydrate acid metabolism; 2-dehydro-3-deoxy-D-gluconate degradation; D-glyceraldehyde 3-phosphate and pyruvate from 2-dehydro-3-deoxy-D-gluconate: step 2/2.</text>
</comment>
<organism evidence="9 10">
    <name type="scientific">Bradyrhizobium jicamae</name>
    <dbReference type="NCBI Taxonomy" id="280332"/>
    <lineage>
        <taxon>Bacteria</taxon>
        <taxon>Pseudomonadati</taxon>
        <taxon>Pseudomonadota</taxon>
        <taxon>Alphaproteobacteria</taxon>
        <taxon>Hyphomicrobiales</taxon>
        <taxon>Nitrobacteraceae</taxon>
        <taxon>Bradyrhizobium</taxon>
    </lineage>
</organism>
<dbReference type="PROSITE" id="PS00159">
    <property type="entry name" value="ALDOLASE_KDPG_KHG_1"/>
    <property type="match status" value="1"/>
</dbReference>
<dbReference type="EC" id="4.1.2.14" evidence="5"/>
<evidence type="ECO:0000256" key="2">
    <source>
        <dbReference type="ARBA" id="ARBA00004736"/>
    </source>
</evidence>
<dbReference type="Proteomes" id="UP001315278">
    <property type="component" value="Unassembled WGS sequence"/>
</dbReference>
<dbReference type="InterPro" id="IPR013785">
    <property type="entry name" value="Aldolase_TIM"/>
</dbReference>
<reference evidence="10" key="1">
    <citation type="journal article" date="2021" name="ISME J.">
        <title>Evolutionary origin and ecological implication of a unique nif island in free-living Bradyrhizobium lineages.</title>
        <authorList>
            <person name="Tao J."/>
        </authorList>
    </citation>
    <scope>NUCLEOTIDE SEQUENCE [LARGE SCALE GENOMIC DNA]</scope>
    <source>
        <strain evidence="10">SZCCT0434</strain>
    </source>
</reference>
<gene>
    <name evidence="9" type="ORF">JQ615_34235</name>
</gene>
<dbReference type="NCBIfam" id="NF004325">
    <property type="entry name" value="PRK05718.1"/>
    <property type="match status" value="1"/>
</dbReference>
<comment type="caution">
    <text evidence="9">The sequence shown here is derived from an EMBL/GenBank/DDBJ whole genome shotgun (WGS) entry which is preliminary data.</text>
</comment>
<dbReference type="InterPro" id="IPR031337">
    <property type="entry name" value="KDPG/KHG_AS_1"/>
</dbReference>
<dbReference type="InterPro" id="IPR031338">
    <property type="entry name" value="KDPG/KHG_AS_2"/>
</dbReference>
<comment type="catalytic activity">
    <reaction evidence="1">
        <text>2-dehydro-3-deoxy-6-phospho-D-gluconate = D-glyceraldehyde 3-phosphate + pyruvate</text>
        <dbReference type="Rhea" id="RHEA:17089"/>
        <dbReference type="ChEBI" id="CHEBI:15361"/>
        <dbReference type="ChEBI" id="CHEBI:57569"/>
        <dbReference type="ChEBI" id="CHEBI:59776"/>
        <dbReference type="EC" id="4.1.2.14"/>
    </reaction>
</comment>
<proteinExistence type="inferred from homology"/>
<dbReference type="PANTHER" id="PTHR30246">
    <property type="entry name" value="2-KETO-3-DEOXY-6-PHOSPHOGLUCONATE ALDOLASE"/>
    <property type="match status" value="1"/>
</dbReference>
<comment type="subunit">
    <text evidence="4">Homotrimer.</text>
</comment>
<dbReference type="RefSeq" id="WP_212494831.1">
    <property type="nucleotide sequence ID" value="NZ_JAFCJH010000054.1"/>
</dbReference>
<dbReference type="InterPro" id="IPR000887">
    <property type="entry name" value="Aldlse_KDPG_KHG"/>
</dbReference>
<dbReference type="EMBL" id="JAFCJH010000054">
    <property type="protein sequence ID" value="MBR0800439.1"/>
    <property type="molecule type" value="Genomic_DNA"/>
</dbReference>
<evidence type="ECO:0000256" key="7">
    <source>
        <dbReference type="ARBA" id="ARBA00023270"/>
    </source>
</evidence>
<evidence type="ECO:0000256" key="4">
    <source>
        <dbReference type="ARBA" id="ARBA00011233"/>
    </source>
</evidence>
<dbReference type="NCBIfam" id="TIGR01182">
    <property type="entry name" value="eda"/>
    <property type="match status" value="1"/>
</dbReference>
<evidence type="ECO:0000313" key="9">
    <source>
        <dbReference type="EMBL" id="MBR0800439.1"/>
    </source>
</evidence>
<evidence type="ECO:0000256" key="1">
    <source>
        <dbReference type="ARBA" id="ARBA00000654"/>
    </source>
</evidence>
<keyword evidence="10" id="KW-1185">Reference proteome</keyword>
<evidence type="ECO:0000256" key="5">
    <source>
        <dbReference type="ARBA" id="ARBA00013063"/>
    </source>
</evidence>
<name>A0ABS5FUZ9_9BRAD</name>
<dbReference type="CDD" id="cd00452">
    <property type="entry name" value="KDPG_aldolase"/>
    <property type="match status" value="1"/>
</dbReference>
<dbReference type="PANTHER" id="PTHR30246:SF1">
    <property type="entry name" value="2-DEHYDRO-3-DEOXY-6-PHOSPHOGALACTONATE ALDOLASE-RELATED"/>
    <property type="match status" value="1"/>
</dbReference>
<comment type="similarity">
    <text evidence="3">Belongs to the KHG/KDPG aldolase family.</text>
</comment>
<accession>A0ABS5FUZ9</accession>
<keyword evidence="7" id="KW-0704">Schiff base</keyword>
<evidence type="ECO:0000313" key="10">
    <source>
        <dbReference type="Proteomes" id="UP001315278"/>
    </source>
</evidence>
<evidence type="ECO:0000256" key="6">
    <source>
        <dbReference type="ARBA" id="ARBA00023239"/>
    </source>
</evidence>
<keyword evidence="8" id="KW-0119">Carbohydrate metabolism</keyword>
<dbReference type="Pfam" id="PF01081">
    <property type="entry name" value="Aldolase"/>
    <property type="match status" value="1"/>
</dbReference>
<dbReference type="SUPFAM" id="SSF51569">
    <property type="entry name" value="Aldolase"/>
    <property type="match status" value="1"/>
</dbReference>
<protein>
    <recommendedName>
        <fullName evidence="5">2-dehydro-3-deoxy-phosphogluconate aldolase</fullName>
        <ecNumber evidence="5">4.1.2.14</ecNumber>
    </recommendedName>
</protein>
<keyword evidence="6" id="KW-0456">Lyase</keyword>
<sequence>MNTVSSNRSRELDRLLTFGKLVPVITIERAEHAVPLARALVSGGLRLLEITLRTAAGADSASRIIAEVPEAIVGIGTVLTRDDLKRAVDLGAKYALSPGATPTLLEAAARGELPFIPGIATSSELMVGLSFGFDTFKFFPAVPAGGIPALKALGGPFPQVKFCPTGGISEDNARDWLALPNVVAIGGSWLAPEGDLNAGNWSALTERAKRALARIGQ</sequence>
<evidence type="ECO:0000256" key="3">
    <source>
        <dbReference type="ARBA" id="ARBA00006906"/>
    </source>
</evidence>
<dbReference type="Gene3D" id="3.20.20.70">
    <property type="entry name" value="Aldolase class I"/>
    <property type="match status" value="1"/>
</dbReference>